<protein>
    <submittedName>
        <fullName evidence="3">2-deoxy-D-gluconate 3-dehydrogenase</fullName>
    </submittedName>
</protein>
<dbReference type="InterPro" id="IPR020904">
    <property type="entry name" value="Sc_DH/Rdtase_CS"/>
</dbReference>
<evidence type="ECO:0000256" key="1">
    <source>
        <dbReference type="ARBA" id="ARBA00006484"/>
    </source>
</evidence>
<name>A0A829YJD0_9GAMM</name>
<dbReference type="GO" id="GO:0032787">
    <property type="term" value="P:monocarboxylic acid metabolic process"/>
    <property type="evidence" value="ECO:0007669"/>
    <property type="project" value="UniProtKB-ARBA"/>
</dbReference>
<dbReference type="AlphaFoldDB" id="A0A829YJD0"/>
<gene>
    <name evidence="3" type="ORF">GCM10011487_54370</name>
</gene>
<accession>A0A829YJD0</accession>
<dbReference type="PROSITE" id="PS00061">
    <property type="entry name" value="ADH_SHORT"/>
    <property type="match status" value="1"/>
</dbReference>
<dbReference type="PANTHER" id="PTHR42879">
    <property type="entry name" value="3-OXOACYL-(ACYL-CARRIER-PROTEIN) REDUCTASE"/>
    <property type="match status" value="1"/>
</dbReference>
<dbReference type="SMART" id="SM00822">
    <property type="entry name" value="PKS_KR"/>
    <property type="match status" value="1"/>
</dbReference>
<dbReference type="PRINTS" id="PR00080">
    <property type="entry name" value="SDRFAMILY"/>
</dbReference>
<dbReference type="Pfam" id="PF13561">
    <property type="entry name" value="adh_short_C2"/>
    <property type="match status" value="1"/>
</dbReference>
<dbReference type="Proteomes" id="UP000445000">
    <property type="component" value="Unassembled WGS sequence"/>
</dbReference>
<dbReference type="PRINTS" id="PR00081">
    <property type="entry name" value="GDHRDH"/>
</dbReference>
<feature type="domain" description="Ketoreductase" evidence="2">
    <location>
        <begin position="29"/>
        <end position="208"/>
    </location>
</feature>
<sequence length="272" mass="28154">MATLSGRDDSVHSKASEEGNALKIDLTGKTAVIAGASGGLGEAMAHALSEAGAQIALVARNEAKLRALADQLSAKGGTVAYFTANLVDEADVARLAAAVNERFPKPQILINSAGTNLRKNLIEFTLEEFRSVVDSSLISTFLACRAFVPGMMGSGYGRIINLASMLSHVSLPGRTAYSSGKSALLGLTRALALELAGQGITVNALSPGPFSTPLNAPVMNDPVANAQFLANLPVGRWGRVEEIGALACYLCSDYAGFATGTDIVIDGGWTAR</sequence>
<evidence type="ECO:0000259" key="2">
    <source>
        <dbReference type="SMART" id="SM00822"/>
    </source>
</evidence>
<comment type="caution">
    <text evidence="3">The sequence shown here is derived from an EMBL/GenBank/DDBJ whole genome shotgun (WGS) entry which is preliminary data.</text>
</comment>
<dbReference type="InterPro" id="IPR057326">
    <property type="entry name" value="KR_dom"/>
</dbReference>
<dbReference type="InterPro" id="IPR036291">
    <property type="entry name" value="NAD(P)-bd_dom_sf"/>
</dbReference>
<dbReference type="EMBL" id="BLJN01000006">
    <property type="protein sequence ID" value="GFE83437.1"/>
    <property type="molecule type" value="Genomic_DNA"/>
</dbReference>
<keyword evidence="4" id="KW-1185">Reference proteome</keyword>
<dbReference type="FunFam" id="3.40.50.720:FF:000084">
    <property type="entry name" value="Short-chain dehydrogenase reductase"/>
    <property type="match status" value="1"/>
</dbReference>
<evidence type="ECO:0000313" key="4">
    <source>
        <dbReference type="Proteomes" id="UP000445000"/>
    </source>
</evidence>
<dbReference type="SUPFAM" id="SSF51735">
    <property type="entry name" value="NAD(P)-binding Rossmann-fold domains"/>
    <property type="match status" value="1"/>
</dbReference>
<dbReference type="Gene3D" id="3.40.50.720">
    <property type="entry name" value="NAD(P)-binding Rossmann-like Domain"/>
    <property type="match status" value="1"/>
</dbReference>
<proteinExistence type="inferred from homology"/>
<evidence type="ECO:0000313" key="3">
    <source>
        <dbReference type="EMBL" id="GFE83437.1"/>
    </source>
</evidence>
<dbReference type="InterPro" id="IPR050259">
    <property type="entry name" value="SDR"/>
</dbReference>
<dbReference type="InterPro" id="IPR002347">
    <property type="entry name" value="SDR_fam"/>
</dbReference>
<reference evidence="4" key="1">
    <citation type="submission" date="2020-01" db="EMBL/GenBank/DDBJ databases">
        <title>'Steroidobacter agaridevorans' sp. nov., agar-degrading bacteria isolated from rhizosphere soils.</title>
        <authorList>
            <person name="Ikenaga M."/>
            <person name="Kataoka M."/>
            <person name="Murouchi A."/>
            <person name="Katsuragi S."/>
            <person name="Sakai M."/>
        </authorList>
    </citation>
    <scope>NUCLEOTIDE SEQUENCE [LARGE SCALE GENOMIC DNA]</scope>
    <source>
        <strain evidence="4">YU21-B</strain>
    </source>
</reference>
<comment type="similarity">
    <text evidence="1">Belongs to the short-chain dehydrogenases/reductases (SDR) family.</text>
</comment>
<dbReference type="PANTHER" id="PTHR42879:SF2">
    <property type="entry name" value="3-OXOACYL-[ACYL-CARRIER-PROTEIN] REDUCTASE FABG"/>
    <property type="match status" value="1"/>
</dbReference>
<organism evidence="3 4">
    <name type="scientific">Steroidobacter agaridevorans</name>
    <dbReference type="NCBI Taxonomy" id="2695856"/>
    <lineage>
        <taxon>Bacteria</taxon>
        <taxon>Pseudomonadati</taxon>
        <taxon>Pseudomonadota</taxon>
        <taxon>Gammaproteobacteria</taxon>
        <taxon>Steroidobacterales</taxon>
        <taxon>Steroidobacteraceae</taxon>
        <taxon>Steroidobacter</taxon>
    </lineage>
</organism>